<organism evidence="4 5">
    <name type="scientific">Taxus chinensis</name>
    <name type="common">Chinese yew</name>
    <name type="synonym">Taxus wallichiana var. chinensis</name>
    <dbReference type="NCBI Taxonomy" id="29808"/>
    <lineage>
        <taxon>Eukaryota</taxon>
        <taxon>Viridiplantae</taxon>
        <taxon>Streptophyta</taxon>
        <taxon>Embryophyta</taxon>
        <taxon>Tracheophyta</taxon>
        <taxon>Spermatophyta</taxon>
        <taxon>Pinopsida</taxon>
        <taxon>Pinidae</taxon>
        <taxon>Conifers II</taxon>
        <taxon>Cupressales</taxon>
        <taxon>Taxaceae</taxon>
        <taxon>Taxus</taxon>
    </lineage>
</organism>
<feature type="region of interest" description="Disordered" evidence="2">
    <location>
        <begin position="82"/>
        <end position="101"/>
    </location>
</feature>
<proteinExistence type="predicted"/>
<keyword evidence="1" id="KW-0175">Coiled coil</keyword>
<evidence type="ECO:0000259" key="3">
    <source>
        <dbReference type="PROSITE" id="PS51297"/>
    </source>
</evidence>
<feature type="non-terminal residue" evidence="4">
    <location>
        <position position="1"/>
    </location>
</feature>
<dbReference type="PROSITE" id="PS51297">
    <property type="entry name" value="K_BOX"/>
    <property type="match status" value="1"/>
</dbReference>
<reference evidence="4 5" key="1">
    <citation type="journal article" date="2021" name="Nat. Plants">
        <title>The Taxus genome provides insights into paclitaxel biosynthesis.</title>
        <authorList>
            <person name="Xiong X."/>
            <person name="Gou J."/>
            <person name="Liao Q."/>
            <person name="Li Y."/>
            <person name="Zhou Q."/>
            <person name="Bi G."/>
            <person name="Li C."/>
            <person name="Du R."/>
            <person name="Wang X."/>
            <person name="Sun T."/>
            <person name="Guo L."/>
            <person name="Liang H."/>
            <person name="Lu P."/>
            <person name="Wu Y."/>
            <person name="Zhang Z."/>
            <person name="Ro D.K."/>
            <person name="Shang Y."/>
            <person name="Huang S."/>
            <person name="Yan J."/>
        </authorList>
    </citation>
    <scope>NUCLEOTIDE SEQUENCE [LARGE SCALE GENOMIC DNA]</scope>
    <source>
        <strain evidence="4">Ta-2019</strain>
    </source>
</reference>
<feature type="domain" description="K-box" evidence="3">
    <location>
        <begin position="1"/>
        <end position="68"/>
    </location>
</feature>
<dbReference type="Pfam" id="PF01486">
    <property type="entry name" value="K-box"/>
    <property type="match status" value="1"/>
</dbReference>
<evidence type="ECO:0000313" key="4">
    <source>
        <dbReference type="EMBL" id="KAH9294475.1"/>
    </source>
</evidence>
<gene>
    <name evidence="4" type="ORF">KI387_040321</name>
</gene>
<keyword evidence="5" id="KW-1185">Reference proteome</keyword>
<sequence>CMIGEDLDFLSFKKLQHIEKKMNLGSRKIRSKKDKISLERIQSLKGKEQRLKEENANLRRELDRSHKASDVNLDMTKEFNDKLAETDATTQQDLSQTSLNL</sequence>
<name>A0AA38F9Y3_TAXCH</name>
<accession>A0AA38F9Y3</accession>
<dbReference type="Proteomes" id="UP000824469">
    <property type="component" value="Unassembled WGS sequence"/>
</dbReference>
<dbReference type="InterPro" id="IPR002487">
    <property type="entry name" value="TF_Kbox"/>
</dbReference>
<dbReference type="GO" id="GO:0005634">
    <property type="term" value="C:nucleus"/>
    <property type="evidence" value="ECO:0007669"/>
    <property type="project" value="InterPro"/>
</dbReference>
<dbReference type="EMBL" id="JAHRHJ020000088">
    <property type="protein sequence ID" value="KAH9294475.1"/>
    <property type="molecule type" value="Genomic_DNA"/>
</dbReference>
<feature type="compositionally biased region" description="Polar residues" evidence="2">
    <location>
        <begin position="87"/>
        <end position="101"/>
    </location>
</feature>
<protein>
    <recommendedName>
        <fullName evidence="3">K-box domain-containing protein</fullName>
    </recommendedName>
</protein>
<dbReference type="GO" id="GO:0003700">
    <property type="term" value="F:DNA-binding transcription factor activity"/>
    <property type="evidence" value="ECO:0007669"/>
    <property type="project" value="InterPro"/>
</dbReference>
<evidence type="ECO:0000256" key="1">
    <source>
        <dbReference type="SAM" id="Coils"/>
    </source>
</evidence>
<feature type="coiled-coil region" evidence="1">
    <location>
        <begin position="41"/>
        <end position="68"/>
    </location>
</feature>
<evidence type="ECO:0000256" key="2">
    <source>
        <dbReference type="SAM" id="MobiDB-lite"/>
    </source>
</evidence>
<feature type="non-terminal residue" evidence="4">
    <location>
        <position position="101"/>
    </location>
</feature>
<evidence type="ECO:0000313" key="5">
    <source>
        <dbReference type="Proteomes" id="UP000824469"/>
    </source>
</evidence>
<dbReference type="AlphaFoldDB" id="A0AA38F9Y3"/>
<comment type="caution">
    <text evidence="4">The sequence shown here is derived from an EMBL/GenBank/DDBJ whole genome shotgun (WGS) entry which is preliminary data.</text>
</comment>